<feature type="compositionally biased region" description="Acidic residues" evidence="4">
    <location>
        <begin position="660"/>
        <end position="671"/>
    </location>
</feature>
<dbReference type="GO" id="GO:0032040">
    <property type="term" value="C:small-subunit processome"/>
    <property type="evidence" value="ECO:0007669"/>
    <property type="project" value="InterPro"/>
</dbReference>
<organism evidence="7 8">
    <name type="scientific">Rhizophlyctis rosea</name>
    <dbReference type="NCBI Taxonomy" id="64517"/>
    <lineage>
        <taxon>Eukaryota</taxon>
        <taxon>Fungi</taxon>
        <taxon>Fungi incertae sedis</taxon>
        <taxon>Chytridiomycota</taxon>
        <taxon>Chytridiomycota incertae sedis</taxon>
        <taxon>Chytridiomycetes</taxon>
        <taxon>Rhizophlyctidales</taxon>
        <taxon>Rhizophlyctidaceae</taxon>
        <taxon>Rhizophlyctis</taxon>
    </lineage>
</organism>
<dbReference type="Pfam" id="PF25168">
    <property type="entry name" value="Beta-prop_WDR36-Utp21_2nd"/>
    <property type="match status" value="1"/>
</dbReference>
<dbReference type="InterPro" id="IPR059157">
    <property type="entry name" value="WDR36-Utp21_N"/>
</dbReference>
<dbReference type="InterPro" id="IPR036322">
    <property type="entry name" value="WD40_repeat_dom_sf"/>
</dbReference>
<keyword evidence="2" id="KW-0677">Repeat</keyword>
<dbReference type="Pfam" id="PF04192">
    <property type="entry name" value="Utp21"/>
    <property type="match status" value="1"/>
</dbReference>
<dbReference type="PROSITE" id="PS50294">
    <property type="entry name" value="WD_REPEATS_REGION"/>
    <property type="match status" value="1"/>
</dbReference>
<feature type="repeat" description="WD" evidence="3">
    <location>
        <begin position="556"/>
        <end position="597"/>
    </location>
</feature>
<protein>
    <recommendedName>
        <fullName evidence="9">WD repeat-containing protein 55 homolog</fullName>
    </recommendedName>
</protein>
<evidence type="ECO:0000256" key="2">
    <source>
        <dbReference type="ARBA" id="ARBA00022737"/>
    </source>
</evidence>
<feature type="region of interest" description="Disordered" evidence="4">
    <location>
        <begin position="647"/>
        <end position="671"/>
    </location>
</feature>
<dbReference type="SMART" id="SM00320">
    <property type="entry name" value="WD40"/>
    <property type="match status" value="10"/>
</dbReference>
<dbReference type="InterPro" id="IPR019775">
    <property type="entry name" value="WD40_repeat_CS"/>
</dbReference>
<dbReference type="InterPro" id="IPR020472">
    <property type="entry name" value="WD40_PAC1"/>
</dbReference>
<evidence type="ECO:0000256" key="1">
    <source>
        <dbReference type="ARBA" id="ARBA00022574"/>
    </source>
</evidence>
<evidence type="ECO:0000313" key="7">
    <source>
        <dbReference type="EMBL" id="KAJ3049083.1"/>
    </source>
</evidence>
<dbReference type="InterPro" id="IPR011047">
    <property type="entry name" value="Quinoprotein_ADH-like_sf"/>
</dbReference>
<feature type="repeat" description="WD" evidence="3">
    <location>
        <begin position="473"/>
        <end position="514"/>
    </location>
</feature>
<dbReference type="SUPFAM" id="SSF50978">
    <property type="entry name" value="WD40 repeat-like"/>
    <property type="match status" value="1"/>
</dbReference>
<dbReference type="PROSITE" id="PS00678">
    <property type="entry name" value="WD_REPEATS_1"/>
    <property type="match status" value="2"/>
</dbReference>
<accession>A0AAD5S9X2</accession>
<gene>
    <name evidence="7" type="ORF">HK097_009887</name>
</gene>
<comment type="caution">
    <text evidence="7">The sequence shown here is derived from an EMBL/GenBank/DDBJ whole genome shotgun (WGS) entry which is preliminary data.</text>
</comment>
<proteinExistence type="predicted"/>
<dbReference type="Proteomes" id="UP001212841">
    <property type="component" value="Unassembled WGS sequence"/>
</dbReference>
<dbReference type="InterPro" id="IPR001680">
    <property type="entry name" value="WD40_rpt"/>
</dbReference>
<feature type="repeat" description="WD" evidence="3">
    <location>
        <begin position="273"/>
        <end position="304"/>
    </location>
</feature>
<sequence length="895" mass="100224">MTYRPSANIRAPTGIFAPFRALGYVTSDLPIVIQARGAVHSLTTSIGNSFQIYDGEKLALQFVGSRVESLITALAVHKDFTYAAVGNQIIVHERAKEISRITIEDEENVTITSLHIYGELILVVCDDNVIRMYNLSDGELHNELELAHDFRITCLLHPSTYLNKVLLGSQDGRMQLWNIRTMRLLYEFKRFESPITFLAQAPSVDVVAIGLLDGSIILQNIKVDEKIMRLKQEGKITAISFRTDDKHIMATASMHGDIALWDLDTRKLFHIMKEAHDGAVHTMQFYNGQPILMTAGSDNSIKQWIFDNLDGHERLLRSRSGHYQPPTHIRHYGGEGQLVLSAGRDRTLRTFSTFRDVQNVELSQGSLERNAKNLGLKVEELKASQILGFDACDAKQRDWDNIVTCHANDGQGRTWSFHRKAIGTHLLPTTDSLPATAVAISACGNFGFMGSSGGIVDRYNLQSGLHRKTYGGKAAHKKAIVGIVSDNINRVVMTASLDATVKFWDFNNAKLLHSITLPAAASHLILHRESGLLAIAADDLCIRVVDVDTKRIVREFWGHRNRLTDLAFSPDGRWLITSSMDATIRTWDLPTGHMVDVFKVDSVATSISMSPTGDFLATAHADHVGIFTWTNRAQFANLSLRNLGEEDVEERGLPGVAGGEEADEEDAAVEDGVEAPKEDGFLRTPQDLTDQMITLSSLPKSRWQNLLSLDAIRKRNKPVEPPKAPEKAPFFLATLPGVDPKFVANKDAMDIDDGNDSRVLRMGEMNPETEFVRRLRSGNESGDYSQFFEYAQTLGPAAMDFEIRSMSLENEMSDFRSFVKALQQRLEERVDFEVVEAYLNAFLKIHGDVLVNASVESGIKELFEEFLKEHKKTWSRLEELFQYGLCLIDFVKTRR</sequence>
<feature type="domain" description="WDR36/Utp21 C-terminal" evidence="5">
    <location>
        <begin position="687"/>
        <end position="892"/>
    </location>
</feature>
<dbReference type="Pfam" id="PF25171">
    <property type="entry name" value="Beta-prop_WDR36-Utp21_1st"/>
    <property type="match status" value="1"/>
</dbReference>
<name>A0AAD5S9X2_9FUNG</name>
<evidence type="ECO:0008006" key="9">
    <source>
        <dbReference type="Google" id="ProtNLM"/>
    </source>
</evidence>
<reference evidence="7" key="1">
    <citation type="submission" date="2020-05" db="EMBL/GenBank/DDBJ databases">
        <title>Phylogenomic resolution of chytrid fungi.</title>
        <authorList>
            <person name="Stajich J.E."/>
            <person name="Amses K."/>
            <person name="Simmons R."/>
            <person name="Seto K."/>
            <person name="Myers J."/>
            <person name="Bonds A."/>
            <person name="Quandt C.A."/>
            <person name="Barry K."/>
            <person name="Liu P."/>
            <person name="Grigoriev I."/>
            <person name="Longcore J.E."/>
            <person name="James T.Y."/>
        </authorList>
    </citation>
    <scope>NUCLEOTIDE SEQUENCE</scope>
    <source>
        <strain evidence="7">JEL0318</strain>
    </source>
</reference>
<dbReference type="PANTHER" id="PTHR22840">
    <property type="entry name" value="WD REPEAT-CONTAINING PROTEIN 36"/>
    <property type="match status" value="1"/>
</dbReference>
<dbReference type="FunFam" id="2.130.10.10:FF:000200">
    <property type="entry name" value="U3 small nucleolar RNA-associated protein 21"/>
    <property type="match status" value="1"/>
</dbReference>
<keyword evidence="1 3" id="KW-0853">WD repeat</keyword>
<dbReference type="SUPFAM" id="SSF50998">
    <property type="entry name" value="Quinoprotein alcohol dehydrogenase-like"/>
    <property type="match status" value="1"/>
</dbReference>
<dbReference type="InterPro" id="IPR007319">
    <property type="entry name" value="WDR36/Utp21_C"/>
</dbReference>
<dbReference type="InterPro" id="IPR015943">
    <property type="entry name" value="WD40/YVTN_repeat-like_dom_sf"/>
</dbReference>
<evidence type="ECO:0000256" key="3">
    <source>
        <dbReference type="PROSITE-ProRule" id="PRU00221"/>
    </source>
</evidence>
<dbReference type="EMBL" id="JADGJD010000696">
    <property type="protein sequence ID" value="KAJ3049083.1"/>
    <property type="molecule type" value="Genomic_DNA"/>
</dbReference>
<dbReference type="AlphaFoldDB" id="A0AAD5S9X2"/>
<evidence type="ECO:0000256" key="4">
    <source>
        <dbReference type="SAM" id="MobiDB-lite"/>
    </source>
</evidence>
<keyword evidence="8" id="KW-1185">Reference proteome</keyword>
<dbReference type="PRINTS" id="PR00320">
    <property type="entry name" value="GPROTEINBRPT"/>
</dbReference>
<evidence type="ECO:0000259" key="5">
    <source>
        <dbReference type="Pfam" id="PF04192"/>
    </source>
</evidence>
<dbReference type="PROSITE" id="PS50082">
    <property type="entry name" value="WD_REPEATS_2"/>
    <property type="match status" value="3"/>
</dbReference>
<feature type="domain" description="WDR36/Utp21 N-terminal" evidence="6">
    <location>
        <begin position="43"/>
        <end position="307"/>
    </location>
</feature>
<dbReference type="PANTHER" id="PTHR22840:SF12">
    <property type="entry name" value="WD REPEAT-CONTAINING PROTEIN 36"/>
    <property type="match status" value="1"/>
</dbReference>
<dbReference type="GO" id="GO:0034388">
    <property type="term" value="C:Pwp2p-containing subcomplex of 90S preribosome"/>
    <property type="evidence" value="ECO:0007669"/>
    <property type="project" value="TreeGrafter"/>
</dbReference>
<dbReference type="Gene3D" id="2.130.10.10">
    <property type="entry name" value="YVTN repeat-like/Quinoprotein amine dehydrogenase"/>
    <property type="match status" value="2"/>
</dbReference>
<dbReference type="GO" id="GO:0006364">
    <property type="term" value="P:rRNA processing"/>
    <property type="evidence" value="ECO:0007669"/>
    <property type="project" value="InterPro"/>
</dbReference>
<evidence type="ECO:0000259" key="6">
    <source>
        <dbReference type="Pfam" id="PF25171"/>
    </source>
</evidence>
<evidence type="ECO:0000313" key="8">
    <source>
        <dbReference type="Proteomes" id="UP001212841"/>
    </source>
</evidence>